<dbReference type="RefSeq" id="WP_341404226.1">
    <property type="nucleotide sequence ID" value="NZ_JBBUKT010000003.1"/>
</dbReference>
<name>A0ABU9ASS5_9BACT</name>
<proteinExistence type="predicted"/>
<gene>
    <name evidence="2" type="ORF">WKV53_08930</name>
</gene>
<evidence type="ECO:0000313" key="3">
    <source>
        <dbReference type="Proteomes" id="UP001371305"/>
    </source>
</evidence>
<accession>A0ABU9ASS5</accession>
<dbReference type="EMBL" id="JBBUKT010000003">
    <property type="protein sequence ID" value="MEK7950618.1"/>
    <property type="molecule type" value="Genomic_DNA"/>
</dbReference>
<comment type="caution">
    <text evidence="2">The sequence shown here is derived from an EMBL/GenBank/DDBJ whole genome shotgun (WGS) entry which is preliminary data.</text>
</comment>
<dbReference type="Pfam" id="PF19576">
    <property type="entry name" value="Acyltransf_2"/>
    <property type="match status" value="1"/>
</dbReference>
<organism evidence="2 3">
    <name type="scientific">Luteolibacter soli</name>
    <dbReference type="NCBI Taxonomy" id="3135280"/>
    <lineage>
        <taxon>Bacteria</taxon>
        <taxon>Pseudomonadati</taxon>
        <taxon>Verrucomicrobiota</taxon>
        <taxon>Verrucomicrobiia</taxon>
        <taxon>Verrucomicrobiales</taxon>
        <taxon>Verrucomicrobiaceae</taxon>
        <taxon>Luteolibacter</taxon>
    </lineage>
</organism>
<dbReference type="SMART" id="SM00563">
    <property type="entry name" value="PlsC"/>
    <property type="match status" value="1"/>
</dbReference>
<evidence type="ECO:0000313" key="2">
    <source>
        <dbReference type="EMBL" id="MEK7950618.1"/>
    </source>
</evidence>
<keyword evidence="3" id="KW-1185">Reference proteome</keyword>
<protein>
    <submittedName>
        <fullName evidence="2">1-acyl-sn-glycerol-3-phosphate acyltransferase</fullName>
    </submittedName>
</protein>
<dbReference type="InterPro" id="IPR002123">
    <property type="entry name" value="Plipid/glycerol_acylTrfase"/>
</dbReference>
<keyword evidence="2" id="KW-0012">Acyltransferase</keyword>
<dbReference type="InterPro" id="IPR045746">
    <property type="entry name" value="ACT14924-like_Acyltransf_dom"/>
</dbReference>
<dbReference type="GO" id="GO:0016746">
    <property type="term" value="F:acyltransferase activity"/>
    <property type="evidence" value="ECO:0007669"/>
    <property type="project" value="UniProtKB-KW"/>
</dbReference>
<sequence length="267" mass="28427">MPAEPFDLTDVLPSLAGDGWRGMARRSLENVLGLTRVRATFRRAAAQPGEVFTEALHAYGLEVDCPGFDEAVPATGPVVVVANHPFGGADAMSLGTLCGTRRPDSLMLANRMTAAIPGIGSKMIPLSILNEGDTARDNARSLRAALQHLRAGGLLSCFPAGEVASFRDGKVTEGPWSPHVAALALKAKADLVVVRFPGQAPEWFHQAGKLHPMVRTALLPRVLLVMDGQTVPCHAQRIGFEEVATMTPQDLSAFLRARAIGEETPPL</sequence>
<dbReference type="Proteomes" id="UP001371305">
    <property type="component" value="Unassembled WGS sequence"/>
</dbReference>
<evidence type="ECO:0000259" key="1">
    <source>
        <dbReference type="SMART" id="SM00563"/>
    </source>
</evidence>
<keyword evidence="2" id="KW-0808">Transferase</keyword>
<reference evidence="2 3" key="1">
    <citation type="submission" date="2024-04" db="EMBL/GenBank/DDBJ databases">
        <title>Luteolibacter sp. isolated from soil.</title>
        <authorList>
            <person name="An J."/>
        </authorList>
    </citation>
    <scope>NUCLEOTIDE SEQUENCE [LARGE SCALE GENOMIC DNA]</scope>
    <source>
        <strain evidence="2 3">Y139</strain>
    </source>
</reference>
<feature type="domain" description="Phospholipid/glycerol acyltransferase" evidence="1">
    <location>
        <begin position="78"/>
        <end position="199"/>
    </location>
</feature>